<name>A0A0C3CF35_PILCF</name>
<proteinExistence type="predicted"/>
<feature type="transmembrane region" description="Helical" evidence="1">
    <location>
        <begin position="173"/>
        <end position="193"/>
    </location>
</feature>
<evidence type="ECO:0000256" key="1">
    <source>
        <dbReference type="SAM" id="Phobius"/>
    </source>
</evidence>
<protein>
    <recommendedName>
        <fullName evidence="2">DUF6533 domain-containing protein</fullName>
    </recommendedName>
</protein>
<keyword evidence="4" id="KW-1185">Reference proteome</keyword>
<dbReference type="AlphaFoldDB" id="A0A0C3CF35"/>
<feature type="transmembrane region" description="Helical" evidence="1">
    <location>
        <begin position="231"/>
        <end position="252"/>
    </location>
</feature>
<sequence length="360" mass="39715">MANNITIPPEAILNPYTPLAFLPPDVADQYQVMLYVYIANLAAYSWDWLMAIPDEYTAVRKVGFNPPNIAYFLSRLGTFCTCLTTAIRVAPIDNCAALQYVEGVFAEIAIPATSLLFFFRVRAVYNYSRIITAFFGVLWLSIAGLSIMIMLGITKEHIPYTRRCTDGLAHKYIIVPIILTAVNDTLIFLAISYRMMSLSTVDSSWTARAKSFFTGEGMYRLSKALLHSGQVYYFVTIGVAITSAALIISPTIPGELKAILISTYFTLASAMACLVFRLVLLGIIKDPALNVATFRLPNIQHISSGDNGTTASNYDKSGLSSLVINLAVDTNTRADSYDGHALGKRQLMRDDVKQDASYRV</sequence>
<dbReference type="InParanoid" id="A0A0C3CF35"/>
<keyword evidence="1" id="KW-0812">Transmembrane</keyword>
<keyword evidence="1" id="KW-1133">Transmembrane helix</keyword>
<gene>
    <name evidence="3" type="ORF">PILCRDRAFT_254765</name>
</gene>
<dbReference type="Proteomes" id="UP000054166">
    <property type="component" value="Unassembled WGS sequence"/>
</dbReference>
<feature type="domain" description="DUF6533" evidence="2">
    <location>
        <begin position="35"/>
        <end position="79"/>
    </location>
</feature>
<dbReference type="InterPro" id="IPR045340">
    <property type="entry name" value="DUF6533"/>
</dbReference>
<evidence type="ECO:0000313" key="3">
    <source>
        <dbReference type="EMBL" id="KIM88357.1"/>
    </source>
</evidence>
<evidence type="ECO:0000313" key="4">
    <source>
        <dbReference type="Proteomes" id="UP000054166"/>
    </source>
</evidence>
<dbReference type="OrthoDB" id="3038990at2759"/>
<feature type="transmembrane region" description="Helical" evidence="1">
    <location>
        <begin position="131"/>
        <end position="153"/>
    </location>
</feature>
<reference evidence="4" key="2">
    <citation type="submission" date="2015-01" db="EMBL/GenBank/DDBJ databases">
        <title>Evolutionary Origins and Diversification of the Mycorrhizal Mutualists.</title>
        <authorList>
            <consortium name="DOE Joint Genome Institute"/>
            <consortium name="Mycorrhizal Genomics Consortium"/>
            <person name="Kohler A."/>
            <person name="Kuo A."/>
            <person name="Nagy L.G."/>
            <person name="Floudas D."/>
            <person name="Copeland A."/>
            <person name="Barry K.W."/>
            <person name="Cichocki N."/>
            <person name="Veneault-Fourrey C."/>
            <person name="LaButti K."/>
            <person name="Lindquist E.A."/>
            <person name="Lipzen A."/>
            <person name="Lundell T."/>
            <person name="Morin E."/>
            <person name="Murat C."/>
            <person name="Riley R."/>
            <person name="Ohm R."/>
            <person name="Sun H."/>
            <person name="Tunlid A."/>
            <person name="Henrissat B."/>
            <person name="Grigoriev I.V."/>
            <person name="Hibbett D.S."/>
            <person name="Martin F."/>
        </authorList>
    </citation>
    <scope>NUCLEOTIDE SEQUENCE [LARGE SCALE GENOMIC DNA]</scope>
    <source>
        <strain evidence="4">F 1598</strain>
    </source>
</reference>
<organism evidence="3 4">
    <name type="scientific">Piloderma croceum (strain F 1598)</name>
    <dbReference type="NCBI Taxonomy" id="765440"/>
    <lineage>
        <taxon>Eukaryota</taxon>
        <taxon>Fungi</taxon>
        <taxon>Dikarya</taxon>
        <taxon>Basidiomycota</taxon>
        <taxon>Agaricomycotina</taxon>
        <taxon>Agaricomycetes</taxon>
        <taxon>Agaricomycetidae</taxon>
        <taxon>Atheliales</taxon>
        <taxon>Atheliaceae</taxon>
        <taxon>Piloderma</taxon>
    </lineage>
</organism>
<accession>A0A0C3CF35</accession>
<dbReference type="Pfam" id="PF20151">
    <property type="entry name" value="DUF6533"/>
    <property type="match status" value="1"/>
</dbReference>
<reference evidence="3 4" key="1">
    <citation type="submission" date="2014-04" db="EMBL/GenBank/DDBJ databases">
        <authorList>
            <consortium name="DOE Joint Genome Institute"/>
            <person name="Kuo A."/>
            <person name="Tarkka M."/>
            <person name="Buscot F."/>
            <person name="Kohler A."/>
            <person name="Nagy L.G."/>
            <person name="Floudas D."/>
            <person name="Copeland A."/>
            <person name="Barry K.W."/>
            <person name="Cichocki N."/>
            <person name="Veneault-Fourrey C."/>
            <person name="LaButti K."/>
            <person name="Lindquist E.A."/>
            <person name="Lipzen A."/>
            <person name="Lundell T."/>
            <person name="Morin E."/>
            <person name="Murat C."/>
            <person name="Sun H."/>
            <person name="Tunlid A."/>
            <person name="Henrissat B."/>
            <person name="Grigoriev I.V."/>
            <person name="Hibbett D.S."/>
            <person name="Martin F."/>
            <person name="Nordberg H.P."/>
            <person name="Cantor M.N."/>
            <person name="Hua S.X."/>
        </authorList>
    </citation>
    <scope>NUCLEOTIDE SEQUENCE [LARGE SCALE GENOMIC DNA]</scope>
    <source>
        <strain evidence="3 4">F 1598</strain>
    </source>
</reference>
<feature type="transmembrane region" description="Helical" evidence="1">
    <location>
        <begin position="258"/>
        <end position="280"/>
    </location>
</feature>
<evidence type="ECO:0000259" key="2">
    <source>
        <dbReference type="Pfam" id="PF20151"/>
    </source>
</evidence>
<feature type="transmembrane region" description="Helical" evidence="1">
    <location>
        <begin position="69"/>
        <end position="91"/>
    </location>
</feature>
<dbReference type="HOGENOM" id="CLU_060549_0_0_1"/>
<dbReference type="EMBL" id="KN832977">
    <property type="protein sequence ID" value="KIM88357.1"/>
    <property type="molecule type" value="Genomic_DNA"/>
</dbReference>
<feature type="transmembrane region" description="Helical" evidence="1">
    <location>
        <begin position="97"/>
        <end position="119"/>
    </location>
</feature>
<dbReference type="STRING" id="765440.A0A0C3CF35"/>
<keyword evidence="1" id="KW-0472">Membrane</keyword>